<dbReference type="InterPro" id="IPR001054">
    <property type="entry name" value="A/G_cyclase"/>
</dbReference>
<keyword evidence="1" id="KW-0802">TPR repeat</keyword>
<dbReference type="CDD" id="cd07302">
    <property type="entry name" value="CHD"/>
    <property type="match status" value="1"/>
</dbReference>
<dbReference type="PANTHER" id="PTHR43081:SF1">
    <property type="entry name" value="ADENYLATE CYCLASE, TERMINAL-DIFFERENTIATION SPECIFIC"/>
    <property type="match status" value="1"/>
</dbReference>
<name>A0AA91DA69_9GAMM</name>
<dbReference type="Gene3D" id="3.30.70.1230">
    <property type="entry name" value="Nucleotide cyclase"/>
    <property type="match status" value="1"/>
</dbReference>
<dbReference type="InterPro" id="IPR019734">
    <property type="entry name" value="TPR_rpt"/>
</dbReference>
<dbReference type="SUPFAM" id="SSF48452">
    <property type="entry name" value="TPR-like"/>
    <property type="match status" value="1"/>
</dbReference>
<dbReference type="SMART" id="SM01080">
    <property type="entry name" value="CHASE2"/>
    <property type="match status" value="1"/>
</dbReference>
<evidence type="ECO:0000313" key="4">
    <source>
        <dbReference type="EMBL" id="OAI23094.1"/>
    </source>
</evidence>
<comment type="caution">
    <text evidence="4">The sequence shown here is derived from an EMBL/GenBank/DDBJ whole genome shotgun (WGS) entry which is preliminary data.</text>
</comment>
<dbReference type="PROSITE" id="PS50005">
    <property type="entry name" value="TPR"/>
    <property type="match status" value="1"/>
</dbReference>
<dbReference type="InterPro" id="IPR029787">
    <property type="entry name" value="Nucleotide_cyclase"/>
</dbReference>
<feature type="transmembrane region" description="Helical" evidence="2">
    <location>
        <begin position="379"/>
        <end position="398"/>
    </location>
</feature>
<dbReference type="GO" id="GO:0004016">
    <property type="term" value="F:adenylate cyclase activity"/>
    <property type="evidence" value="ECO:0007669"/>
    <property type="project" value="UniProtKB-ARBA"/>
</dbReference>
<feature type="transmembrane region" description="Helical" evidence="2">
    <location>
        <begin position="354"/>
        <end position="372"/>
    </location>
</feature>
<feature type="repeat" description="TPR" evidence="1">
    <location>
        <begin position="661"/>
        <end position="694"/>
    </location>
</feature>
<protein>
    <recommendedName>
        <fullName evidence="3">Guanylate cyclase domain-containing protein</fullName>
    </recommendedName>
</protein>
<keyword evidence="5" id="KW-1185">Reference proteome</keyword>
<keyword evidence="2" id="KW-0472">Membrane</keyword>
<evidence type="ECO:0000313" key="5">
    <source>
        <dbReference type="Proteomes" id="UP000077734"/>
    </source>
</evidence>
<dbReference type="PROSITE" id="PS50125">
    <property type="entry name" value="GUANYLATE_CYCLASE_2"/>
    <property type="match status" value="1"/>
</dbReference>
<dbReference type="PANTHER" id="PTHR43081">
    <property type="entry name" value="ADENYLATE CYCLASE, TERMINAL-DIFFERENTIATION SPECIFIC-RELATED"/>
    <property type="match status" value="1"/>
</dbReference>
<sequence length="724" mass="78806">MLQRLIRPVIIAAIAGSIAGAVSTATDLELPSQDALFRLRGPLPTPEHVVIVAMDEASENQLGVGQDLTRWRAFHAHLIQQLQRQGVKLVVFDLQFIAANPAVDPALAAAMRAAGNVLIGECVQKFRHGAADFFGREECSETNKQTAVALEGDTDAELPEQLVAMRQIRATPEIAAAALDSAPFYLANDAEGSKVREVWTFFDALADAPSLPVLAWTYTRQAAAAFADSGQSGSAWLTERRRDCLAAEDRPAPTGLGADFDKLLCDGDSRYLNYYGPPKTLRMESYADVYSGKIGDLRDKVVFVGRANRQFSPGKTDFFPTPFSDSRTGKMAGVEIMATQFANLSQAAFIEIPMPFWTVSGPFGLAVAGLLNSRRKRRGLLASALLAAGYAGFAVYTFTAWRWWLPLAGPLLVQLPLSWLLALAWSRYDLICERKRLLNFVRQVFPQWATFVPAAPGAWHAERHLPPTRPERDVSGLCLATDIAGYTAIAAQHSPREMWQLLNAYYQVLGHPVISHQGMIADVTGDAMMAIWCELPPAKQKLLACLAALDMAAAVEAFNQATPLAPLATRIGLHQGELTLGRLEAGRTSHYRAIGDTVNTASRIQGVNTPLGTRILATASIAAELEGIVSRPVGSFRVVGRSEPVELVEIVGRGDAEPNPAHSRFAEGLAAFRAGDWFEAIRSLQAALELDADDGPSRFYLQKAVEFRRNPPERWNGVVLLDAK</sequence>
<evidence type="ECO:0000256" key="2">
    <source>
        <dbReference type="SAM" id="Phobius"/>
    </source>
</evidence>
<organism evidence="4 5">
    <name type="scientific">Methylomonas koyamae</name>
    <dbReference type="NCBI Taxonomy" id="702114"/>
    <lineage>
        <taxon>Bacteria</taxon>
        <taxon>Pseudomonadati</taxon>
        <taxon>Pseudomonadota</taxon>
        <taxon>Gammaproteobacteria</taxon>
        <taxon>Methylococcales</taxon>
        <taxon>Methylococcaceae</taxon>
        <taxon>Methylomonas</taxon>
    </lineage>
</organism>
<dbReference type="InterPro" id="IPR050697">
    <property type="entry name" value="Adenylyl/Guanylyl_Cyclase_3/4"/>
</dbReference>
<dbReference type="EMBL" id="LUUL01000109">
    <property type="protein sequence ID" value="OAI23094.1"/>
    <property type="molecule type" value="Genomic_DNA"/>
</dbReference>
<feature type="domain" description="Guanylate cyclase" evidence="3">
    <location>
        <begin position="477"/>
        <end position="605"/>
    </location>
</feature>
<dbReference type="GO" id="GO:0009190">
    <property type="term" value="P:cyclic nucleotide biosynthetic process"/>
    <property type="evidence" value="ECO:0007669"/>
    <property type="project" value="InterPro"/>
</dbReference>
<dbReference type="Pfam" id="PF00211">
    <property type="entry name" value="Guanylate_cyc"/>
    <property type="match status" value="1"/>
</dbReference>
<dbReference type="SUPFAM" id="SSF55073">
    <property type="entry name" value="Nucleotide cyclase"/>
    <property type="match status" value="1"/>
</dbReference>
<gene>
    <name evidence="4" type="ORF">A1356_18340</name>
</gene>
<dbReference type="GO" id="GO:0035556">
    <property type="term" value="P:intracellular signal transduction"/>
    <property type="evidence" value="ECO:0007669"/>
    <property type="project" value="InterPro"/>
</dbReference>
<dbReference type="Pfam" id="PF05226">
    <property type="entry name" value="CHASE2"/>
    <property type="match status" value="1"/>
</dbReference>
<keyword evidence="2" id="KW-1133">Transmembrane helix</keyword>
<evidence type="ECO:0000256" key="1">
    <source>
        <dbReference type="PROSITE-ProRule" id="PRU00339"/>
    </source>
</evidence>
<dbReference type="AlphaFoldDB" id="A0AA91DA69"/>
<evidence type="ECO:0000259" key="3">
    <source>
        <dbReference type="PROSITE" id="PS50125"/>
    </source>
</evidence>
<keyword evidence="2" id="KW-0812">Transmembrane</keyword>
<dbReference type="InterPro" id="IPR011990">
    <property type="entry name" value="TPR-like_helical_dom_sf"/>
</dbReference>
<dbReference type="Proteomes" id="UP000077734">
    <property type="component" value="Unassembled WGS sequence"/>
</dbReference>
<dbReference type="SMART" id="SM00044">
    <property type="entry name" value="CYCc"/>
    <property type="match status" value="1"/>
</dbReference>
<proteinExistence type="predicted"/>
<accession>A0AA91DA69</accession>
<dbReference type="InterPro" id="IPR007890">
    <property type="entry name" value="CHASE2"/>
</dbReference>
<reference evidence="4 5" key="1">
    <citation type="submission" date="2016-03" db="EMBL/GenBank/DDBJ databases">
        <authorList>
            <person name="Heylen K."/>
            <person name="De Vos P."/>
            <person name="Vekeman B."/>
        </authorList>
    </citation>
    <scope>NUCLEOTIDE SEQUENCE [LARGE SCALE GENOMIC DNA]</scope>
    <source>
        <strain evidence="4 5">R-49807</strain>
    </source>
</reference>